<dbReference type="Gene3D" id="1.25.10.10">
    <property type="entry name" value="Leucine-rich Repeat Variant"/>
    <property type="match status" value="1"/>
</dbReference>
<dbReference type="CDD" id="cd16664">
    <property type="entry name" value="RING-Ubox_PUB"/>
    <property type="match status" value="1"/>
</dbReference>
<protein>
    <recommendedName>
        <fullName evidence="5 6">U-box domain-containing protein</fullName>
        <ecNumber evidence="5">2.3.2.27</ecNumber>
    </recommendedName>
    <alternativeName>
        <fullName evidence="5">RING-type E3 ubiquitin transferase PUB</fullName>
    </alternativeName>
</protein>
<dbReference type="InterPro" id="IPR013083">
    <property type="entry name" value="Znf_RING/FYVE/PHD"/>
</dbReference>
<comment type="function">
    <text evidence="5">Functions as an E3 ubiquitin ligase.</text>
</comment>
<dbReference type="InterPro" id="IPR003613">
    <property type="entry name" value="Ubox_domain"/>
</dbReference>
<dbReference type="SUPFAM" id="SSF48371">
    <property type="entry name" value="ARM repeat"/>
    <property type="match status" value="1"/>
</dbReference>
<gene>
    <name evidence="7" type="ORF">K2173_003420</name>
</gene>
<name>A0AAV8S8J8_9ROSI</name>
<dbReference type="InterPro" id="IPR011989">
    <property type="entry name" value="ARM-like"/>
</dbReference>
<comment type="caution">
    <text evidence="7">The sequence shown here is derived from an EMBL/GenBank/DDBJ whole genome shotgun (WGS) entry which is preliminary data.</text>
</comment>
<evidence type="ECO:0000256" key="2">
    <source>
        <dbReference type="ARBA" id="ARBA00004906"/>
    </source>
</evidence>
<comment type="pathway">
    <text evidence="2 5">Protein modification; protein ubiquitination.</text>
</comment>
<dbReference type="GO" id="GO:0016567">
    <property type="term" value="P:protein ubiquitination"/>
    <property type="evidence" value="ECO:0007669"/>
    <property type="project" value="UniProtKB-UniRule"/>
</dbReference>
<dbReference type="InterPro" id="IPR058678">
    <property type="entry name" value="ARM_PUB"/>
</dbReference>
<keyword evidence="3 5" id="KW-0808">Transferase</keyword>
<sequence length="414" mass="46821">MDQGGLVAPSFFICPISLQIMKDPVTICTGITFDRESIETWLFSYNKVVCPVTKQPLSDFLLIPNSNLLRLIQSWHLQQESLSKFVPNARQDHSVPLNIILEEIKQPHLQVRALRKIRSFFSENDGNRTCRGDDDLFPLVASLVLVETEFPDIWEPSESTSIVIEEAVSVLCLLGPSDGTLKMVSENRNGLLIRSLCSILTRYPCNQTRIQALNLLKSIFNVVNGIYMVVLKPEFFESTSEILKDQSSKQSSIAVLSILIDVLPFGRNKEKAIRGGFVPVIVELLAENNEKRMCEMMLVVLENLCRKAEGRSSFLEHPMSLAAVLSKILRVSKVGNDKAVTLFLWIFRFCKSTEVAREFMEMGGMTRMCLVVQSGGNSKIKDKAREVLRFHLKAWSKSPCFHPSYIDYKMSDSM</sequence>
<dbReference type="SUPFAM" id="SSF57850">
    <property type="entry name" value="RING/U-box"/>
    <property type="match status" value="1"/>
</dbReference>
<feature type="domain" description="U-box" evidence="6">
    <location>
        <begin position="7"/>
        <end position="82"/>
    </location>
</feature>
<evidence type="ECO:0000256" key="3">
    <source>
        <dbReference type="ARBA" id="ARBA00022679"/>
    </source>
</evidence>
<accession>A0AAV8S8J8</accession>
<organism evidence="7 8">
    <name type="scientific">Erythroxylum novogranatense</name>
    <dbReference type="NCBI Taxonomy" id="1862640"/>
    <lineage>
        <taxon>Eukaryota</taxon>
        <taxon>Viridiplantae</taxon>
        <taxon>Streptophyta</taxon>
        <taxon>Embryophyta</taxon>
        <taxon>Tracheophyta</taxon>
        <taxon>Spermatophyta</taxon>
        <taxon>Magnoliopsida</taxon>
        <taxon>eudicotyledons</taxon>
        <taxon>Gunneridae</taxon>
        <taxon>Pentapetalae</taxon>
        <taxon>rosids</taxon>
        <taxon>fabids</taxon>
        <taxon>Malpighiales</taxon>
        <taxon>Erythroxylaceae</taxon>
        <taxon>Erythroxylum</taxon>
    </lineage>
</organism>
<evidence type="ECO:0000256" key="4">
    <source>
        <dbReference type="ARBA" id="ARBA00022786"/>
    </source>
</evidence>
<dbReference type="PROSITE" id="PS51698">
    <property type="entry name" value="U_BOX"/>
    <property type="match status" value="1"/>
</dbReference>
<dbReference type="PANTHER" id="PTHR22849:SF164">
    <property type="entry name" value="U-BOX DOMAIN-CONTAINING PROTEIN"/>
    <property type="match status" value="1"/>
</dbReference>
<evidence type="ECO:0000259" key="6">
    <source>
        <dbReference type="PROSITE" id="PS51698"/>
    </source>
</evidence>
<dbReference type="Pfam" id="PF25598">
    <property type="entry name" value="ARM_PUB"/>
    <property type="match status" value="1"/>
</dbReference>
<evidence type="ECO:0000256" key="5">
    <source>
        <dbReference type="RuleBase" id="RU369093"/>
    </source>
</evidence>
<dbReference type="SMART" id="SM00504">
    <property type="entry name" value="Ubox"/>
    <property type="match status" value="1"/>
</dbReference>
<dbReference type="InterPro" id="IPR045210">
    <property type="entry name" value="RING-Ubox_PUB"/>
</dbReference>
<dbReference type="EMBL" id="JAIWQS010000012">
    <property type="protein sequence ID" value="KAJ8748521.1"/>
    <property type="molecule type" value="Genomic_DNA"/>
</dbReference>
<dbReference type="Pfam" id="PF04564">
    <property type="entry name" value="U-box"/>
    <property type="match status" value="1"/>
</dbReference>
<evidence type="ECO:0000256" key="1">
    <source>
        <dbReference type="ARBA" id="ARBA00000900"/>
    </source>
</evidence>
<dbReference type="InterPro" id="IPR045185">
    <property type="entry name" value="PUB22/23/24-like"/>
</dbReference>
<evidence type="ECO:0000313" key="8">
    <source>
        <dbReference type="Proteomes" id="UP001159364"/>
    </source>
</evidence>
<comment type="catalytic activity">
    <reaction evidence="1 5">
        <text>S-ubiquitinyl-[E2 ubiquitin-conjugating enzyme]-L-cysteine + [acceptor protein]-L-lysine = [E2 ubiquitin-conjugating enzyme]-L-cysteine + N(6)-ubiquitinyl-[acceptor protein]-L-lysine.</text>
        <dbReference type="EC" id="2.3.2.27"/>
    </reaction>
</comment>
<dbReference type="AlphaFoldDB" id="A0AAV8S8J8"/>
<keyword evidence="8" id="KW-1185">Reference proteome</keyword>
<dbReference type="EC" id="2.3.2.27" evidence="5"/>
<dbReference type="Proteomes" id="UP001159364">
    <property type="component" value="Linkage Group LG12"/>
</dbReference>
<evidence type="ECO:0000313" key="7">
    <source>
        <dbReference type="EMBL" id="KAJ8748521.1"/>
    </source>
</evidence>
<dbReference type="InterPro" id="IPR016024">
    <property type="entry name" value="ARM-type_fold"/>
</dbReference>
<keyword evidence="4 5" id="KW-0833">Ubl conjugation pathway</keyword>
<proteinExistence type="predicted"/>
<dbReference type="GO" id="GO:0061630">
    <property type="term" value="F:ubiquitin protein ligase activity"/>
    <property type="evidence" value="ECO:0007669"/>
    <property type="project" value="UniProtKB-UniRule"/>
</dbReference>
<dbReference type="PANTHER" id="PTHR22849">
    <property type="entry name" value="WDSAM1 PROTEIN"/>
    <property type="match status" value="1"/>
</dbReference>
<dbReference type="Gene3D" id="3.30.40.10">
    <property type="entry name" value="Zinc/RING finger domain, C3HC4 (zinc finger)"/>
    <property type="match status" value="1"/>
</dbReference>
<reference evidence="7 8" key="1">
    <citation type="submission" date="2021-09" db="EMBL/GenBank/DDBJ databases">
        <title>Genomic insights and catalytic innovation underlie evolution of tropane alkaloids biosynthesis.</title>
        <authorList>
            <person name="Wang Y.-J."/>
            <person name="Tian T."/>
            <person name="Huang J.-P."/>
            <person name="Huang S.-X."/>
        </authorList>
    </citation>
    <scope>NUCLEOTIDE SEQUENCE [LARGE SCALE GENOMIC DNA]</scope>
    <source>
        <strain evidence="7">KIB-2018</strain>
        <tissue evidence="7">Leaf</tissue>
    </source>
</reference>